<sequence length="219" mass="24909">MRSSYSPHCRLPSCQHPIASAFLPNLSSSSPPTVKRTHESLTFPIPRLRISIFVFSSAGSSSRRTCHCFMFLLVAFVACNGHHISHLYLHSFLLLRLSNISLDPRASNSVMHVLLQLSKRPPRVRGPLMPPSHRVRIVMVPESWPLTPLSRTFSFASPCVKLHDYQQRHQFKKRGISRYRRAMSRTCAVIHVVVSALSFLIWPRDLRHDLSAYSCVGPM</sequence>
<dbReference type="AlphaFoldDB" id="A0A6A5ZM77"/>
<keyword evidence="1" id="KW-1133">Transmembrane helix</keyword>
<organism evidence="2 3">
    <name type="scientific">Lophiotrema nucula</name>
    <dbReference type="NCBI Taxonomy" id="690887"/>
    <lineage>
        <taxon>Eukaryota</taxon>
        <taxon>Fungi</taxon>
        <taxon>Dikarya</taxon>
        <taxon>Ascomycota</taxon>
        <taxon>Pezizomycotina</taxon>
        <taxon>Dothideomycetes</taxon>
        <taxon>Pleosporomycetidae</taxon>
        <taxon>Pleosporales</taxon>
        <taxon>Lophiotremataceae</taxon>
        <taxon>Lophiotrema</taxon>
    </lineage>
</organism>
<name>A0A6A5ZM77_9PLEO</name>
<dbReference type="EMBL" id="ML977313">
    <property type="protein sequence ID" value="KAF2120692.1"/>
    <property type="molecule type" value="Genomic_DNA"/>
</dbReference>
<accession>A0A6A5ZM77</accession>
<evidence type="ECO:0000313" key="2">
    <source>
        <dbReference type="EMBL" id="KAF2120692.1"/>
    </source>
</evidence>
<keyword evidence="3" id="KW-1185">Reference proteome</keyword>
<gene>
    <name evidence="2" type="ORF">BDV96DRAFT_272301</name>
</gene>
<protein>
    <submittedName>
        <fullName evidence="2">Uncharacterized protein</fullName>
    </submittedName>
</protein>
<keyword evidence="1" id="KW-0812">Transmembrane</keyword>
<proteinExistence type="predicted"/>
<reference evidence="2" key="1">
    <citation type="journal article" date="2020" name="Stud. Mycol.">
        <title>101 Dothideomycetes genomes: a test case for predicting lifestyles and emergence of pathogens.</title>
        <authorList>
            <person name="Haridas S."/>
            <person name="Albert R."/>
            <person name="Binder M."/>
            <person name="Bloem J."/>
            <person name="Labutti K."/>
            <person name="Salamov A."/>
            <person name="Andreopoulos B."/>
            <person name="Baker S."/>
            <person name="Barry K."/>
            <person name="Bills G."/>
            <person name="Bluhm B."/>
            <person name="Cannon C."/>
            <person name="Castanera R."/>
            <person name="Culley D."/>
            <person name="Daum C."/>
            <person name="Ezra D."/>
            <person name="Gonzalez J."/>
            <person name="Henrissat B."/>
            <person name="Kuo A."/>
            <person name="Liang C."/>
            <person name="Lipzen A."/>
            <person name="Lutzoni F."/>
            <person name="Magnuson J."/>
            <person name="Mondo S."/>
            <person name="Nolan M."/>
            <person name="Ohm R."/>
            <person name="Pangilinan J."/>
            <person name="Park H.-J."/>
            <person name="Ramirez L."/>
            <person name="Alfaro M."/>
            <person name="Sun H."/>
            <person name="Tritt A."/>
            <person name="Yoshinaga Y."/>
            <person name="Zwiers L.-H."/>
            <person name="Turgeon B."/>
            <person name="Goodwin S."/>
            <person name="Spatafora J."/>
            <person name="Crous P."/>
            <person name="Grigoriev I."/>
        </authorList>
    </citation>
    <scope>NUCLEOTIDE SEQUENCE</scope>
    <source>
        <strain evidence="2">CBS 627.86</strain>
    </source>
</reference>
<evidence type="ECO:0000256" key="1">
    <source>
        <dbReference type="SAM" id="Phobius"/>
    </source>
</evidence>
<evidence type="ECO:0000313" key="3">
    <source>
        <dbReference type="Proteomes" id="UP000799770"/>
    </source>
</evidence>
<feature type="transmembrane region" description="Helical" evidence="1">
    <location>
        <begin position="182"/>
        <end position="202"/>
    </location>
</feature>
<dbReference type="Proteomes" id="UP000799770">
    <property type="component" value="Unassembled WGS sequence"/>
</dbReference>
<keyword evidence="1" id="KW-0472">Membrane</keyword>